<proteinExistence type="predicted"/>
<evidence type="ECO:0000313" key="2">
    <source>
        <dbReference type="Proteomes" id="UP000556436"/>
    </source>
</evidence>
<dbReference type="AlphaFoldDB" id="A0A7W7PDT6"/>
<evidence type="ECO:0000313" key="1">
    <source>
        <dbReference type="EMBL" id="MBB4885468.1"/>
    </source>
</evidence>
<dbReference type="Pfam" id="PF08962">
    <property type="entry name" value="Rv2632c-like"/>
    <property type="match status" value="1"/>
</dbReference>
<dbReference type="InterPro" id="IPR015057">
    <property type="entry name" value="Rv2632c-like"/>
</dbReference>
<dbReference type="Gene3D" id="3.30.160.240">
    <property type="entry name" value="Rv1738"/>
    <property type="match status" value="1"/>
</dbReference>
<protein>
    <recommendedName>
        <fullName evidence="3">DUF1876 domain-containing protein</fullName>
    </recommendedName>
</protein>
<gene>
    <name evidence="1" type="ORF">FHS38_001496</name>
</gene>
<evidence type="ECO:0008006" key="3">
    <source>
        <dbReference type="Google" id="ProtNLM"/>
    </source>
</evidence>
<organism evidence="1 2">
    <name type="scientific">Streptomyces netropsis</name>
    <name type="common">Streptoverticillium netropsis</name>
    <dbReference type="NCBI Taxonomy" id="55404"/>
    <lineage>
        <taxon>Bacteria</taxon>
        <taxon>Bacillati</taxon>
        <taxon>Actinomycetota</taxon>
        <taxon>Actinomycetes</taxon>
        <taxon>Kitasatosporales</taxon>
        <taxon>Streptomycetaceae</taxon>
        <taxon>Streptomyces</taxon>
    </lineage>
</organism>
<dbReference type="Proteomes" id="UP000556436">
    <property type="component" value="Unassembled WGS sequence"/>
</dbReference>
<accession>A0A7W7PDT6</accession>
<comment type="caution">
    <text evidence="1">The sequence shown here is derived from an EMBL/GenBank/DDBJ whole genome shotgun (WGS) entry which is preliminary data.</text>
</comment>
<dbReference type="SUPFAM" id="SSF143212">
    <property type="entry name" value="Rv2632c-like"/>
    <property type="match status" value="1"/>
</dbReference>
<dbReference type="InterPro" id="IPR038070">
    <property type="entry name" value="Rv2632c-like_sf"/>
</dbReference>
<reference evidence="1 2" key="1">
    <citation type="submission" date="2020-08" db="EMBL/GenBank/DDBJ databases">
        <title>Genomic Encyclopedia of Type Strains, Phase III (KMG-III): the genomes of soil and plant-associated and newly described type strains.</title>
        <authorList>
            <person name="Whitman W."/>
        </authorList>
    </citation>
    <scope>NUCLEOTIDE SEQUENCE [LARGE SCALE GENOMIC DNA]</scope>
    <source>
        <strain evidence="1 2">CECT 3265</strain>
    </source>
</reference>
<keyword evidence="2" id="KW-1185">Reference proteome</keyword>
<sequence length="92" mass="10159">MIAMETIVDCAIDMEFREVDAMTQAAVRLRLHDGTELMAQGIAHRHPDDPGQQRVGEEVAAARALNNLAHQLLDKAGVDIEEVTHLEAHLTH</sequence>
<name>A0A7W7PDT6_STRNE</name>
<dbReference type="EMBL" id="JACHJG010000002">
    <property type="protein sequence ID" value="MBB4885468.1"/>
    <property type="molecule type" value="Genomic_DNA"/>
</dbReference>